<dbReference type="InterPro" id="IPR001757">
    <property type="entry name" value="P_typ_ATPase"/>
</dbReference>
<dbReference type="PRINTS" id="PR00120">
    <property type="entry name" value="HATPASE"/>
</dbReference>
<dbReference type="GO" id="GO:0016887">
    <property type="term" value="F:ATP hydrolysis activity"/>
    <property type="evidence" value="ECO:0007669"/>
    <property type="project" value="InterPro"/>
</dbReference>
<dbReference type="Gene3D" id="3.40.50.1000">
    <property type="entry name" value="HAD superfamily/HAD-like"/>
    <property type="match status" value="1"/>
</dbReference>
<sequence>MTRDGVNDAPALKNADIGITVAYSTDAACSASDIVLSEPSLSVIIGVVLTSRAIFQRMKNYMFDFPPFMVLIIAILNDGTIMTVSKDIVKPSPQPEGEIFATRVVLSAYLATMTVIFFWDAYKTDFFPVWTSNCYSDYRIRQLGICYDQGHWMRLGRHIWLYNIISFFPPDIIQFLIRYALSRRAWNLVLEQREATTMNPSYKEPDPSHDIMEFSYNVSTTTIDTNSSDGGCWQQHLRIKVPREKGESIVAKLGGSPSLSKSTATTQSLKSRGVWFPGRDNEILAPIFTPPSVAEVDVEANLPQQALKDVHVHAYTAEETKEAFYVARLFFLLPLSRVLYRYCVPVLVNFPFILFVKFCTILR</sequence>
<dbReference type="GO" id="GO:0016020">
    <property type="term" value="C:membrane"/>
    <property type="evidence" value="ECO:0007669"/>
    <property type="project" value="InterPro"/>
</dbReference>
<dbReference type="ExpressionAtlas" id="A0A1D6JNA0">
    <property type="expression patterns" value="baseline"/>
</dbReference>
<dbReference type="GO" id="GO:0005524">
    <property type="term" value="F:ATP binding"/>
    <property type="evidence" value="ECO:0007669"/>
    <property type="project" value="InterPro"/>
</dbReference>
<dbReference type="EMBL" id="CM007647">
    <property type="protein sequence ID" value="ONL93515.1"/>
    <property type="molecule type" value="Genomic_DNA"/>
</dbReference>
<organism evidence="1">
    <name type="scientific">Zea mays</name>
    <name type="common">Maize</name>
    <dbReference type="NCBI Taxonomy" id="4577"/>
    <lineage>
        <taxon>Eukaryota</taxon>
        <taxon>Viridiplantae</taxon>
        <taxon>Streptophyta</taxon>
        <taxon>Embryophyta</taxon>
        <taxon>Tracheophyta</taxon>
        <taxon>Spermatophyta</taxon>
        <taxon>Magnoliopsida</taxon>
        <taxon>Liliopsida</taxon>
        <taxon>Poales</taxon>
        <taxon>Poaceae</taxon>
        <taxon>PACMAD clade</taxon>
        <taxon>Panicoideae</taxon>
        <taxon>Andropogonodae</taxon>
        <taxon>Andropogoneae</taxon>
        <taxon>Tripsacinae</taxon>
        <taxon>Zea</taxon>
    </lineage>
</organism>
<dbReference type="PRINTS" id="PR00119">
    <property type="entry name" value="CATATPASE"/>
</dbReference>
<dbReference type="SUPFAM" id="SSF56784">
    <property type="entry name" value="HAD-like"/>
    <property type="match status" value="1"/>
</dbReference>
<accession>A0A1D6JNA0</accession>
<dbReference type="Gene3D" id="1.20.1110.10">
    <property type="entry name" value="Calcium-transporting ATPase, transmembrane domain"/>
    <property type="match status" value="2"/>
</dbReference>
<reference evidence="1" key="1">
    <citation type="submission" date="2015-12" db="EMBL/GenBank/DDBJ databases">
        <title>Update maize B73 reference genome by single molecule sequencing technologies.</title>
        <authorList>
            <consortium name="Maize Genome Sequencing Project"/>
            <person name="Ware D."/>
        </authorList>
    </citation>
    <scope>NUCLEOTIDE SEQUENCE [LARGE SCALE GENOMIC DNA]</scope>
    <source>
        <tissue evidence="1">Seedling</tissue>
    </source>
</reference>
<dbReference type="PANTHER" id="PTHR42861">
    <property type="entry name" value="CALCIUM-TRANSPORTING ATPASE"/>
    <property type="match status" value="1"/>
</dbReference>
<proteinExistence type="predicted"/>
<dbReference type="SMR" id="A0A1D6JNA0"/>
<protein>
    <submittedName>
        <fullName evidence="1">ATPase 2 plasma membrane-type</fullName>
    </submittedName>
</protein>
<evidence type="ECO:0000313" key="1">
    <source>
        <dbReference type="EMBL" id="ONL93515.1"/>
    </source>
</evidence>
<name>A0A1D6JNA0_MAIZE</name>
<dbReference type="InterPro" id="IPR036412">
    <property type="entry name" value="HAD-like_sf"/>
</dbReference>
<dbReference type="STRING" id="4577.A0A1D6JNA0"/>
<dbReference type="AlphaFoldDB" id="A0A1D6JNA0"/>
<dbReference type="InParanoid" id="A0A1D6JNA0"/>
<dbReference type="InterPro" id="IPR023214">
    <property type="entry name" value="HAD_sf"/>
</dbReference>
<gene>
    <name evidence="1" type="ORF">ZEAMMB73_Zm00001d027603</name>
</gene>